<dbReference type="PANTHER" id="PTHR11014">
    <property type="entry name" value="PEPTIDASE M20 FAMILY MEMBER"/>
    <property type="match status" value="1"/>
</dbReference>
<evidence type="ECO:0000256" key="1">
    <source>
        <dbReference type="PIRSR" id="PIRSR005962-1"/>
    </source>
</evidence>
<dbReference type="InterPro" id="IPR036264">
    <property type="entry name" value="Bact_exopeptidase_dim_dom"/>
</dbReference>
<accession>A0A8J8KDJ5</accession>
<dbReference type="RefSeq" id="WP_173732280.1">
    <property type="nucleotide sequence ID" value="NZ_JABTTE010000028.1"/>
</dbReference>
<dbReference type="Proteomes" id="UP000625804">
    <property type="component" value="Unassembled WGS sequence"/>
</dbReference>
<dbReference type="Pfam" id="PF01546">
    <property type="entry name" value="Peptidase_M20"/>
    <property type="match status" value="1"/>
</dbReference>
<proteinExistence type="predicted"/>
<dbReference type="Gene3D" id="3.40.630.10">
    <property type="entry name" value="Zn peptidases"/>
    <property type="match status" value="1"/>
</dbReference>
<dbReference type="AlphaFoldDB" id="A0A8J8KDJ5"/>
<dbReference type="InterPro" id="IPR037484">
    <property type="entry name" value="AmhX-like"/>
</dbReference>
<evidence type="ECO:0000313" key="4">
    <source>
        <dbReference type="Proteomes" id="UP000625804"/>
    </source>
</evidence>
<dbReference type="Gene3D" id="3.30.70.360">
    <property type="match status" value="1"/>
</dbReference>
<dbReference type="InterPro" id="IPR002933">
    <property type="entry name" value="Peptidase_M20"/>
</dbReference>
<dbReference type="GO" id="GO:0016787">
    <property type="term" value="F:hydrolase activity"/>
    <property type="evidence" value="ECO:0007669"/>
    <property type="project" value="InterPro"/>
</dbReference>
<feature type="binding site" evidence="1">
    <location>
        <position position="92"/>
    </location>
    <ligand>
        <name>Mn(2+)</name>
        <dbReference type="ChEBI" id="CHEBI:29035"/>
        <label>2</label>
    </ligand>
</feature>
<organism evidence="3 4">
    <name type="scientific">Calidifontibacillus erzurumensis</name>
    <dbReference type="NCBI Taxonomy" id="2741433"/>
    <lineage>
        <taxon>Bacteria</taxon>
        <taxon>Bacillati</taxon>
        <taxon>Bacillota</taxon>
        <taxon>Bacilli</taxon>
        <taxon>Bacillales</taxon>
        <taxon>Bacillaceae</taxon>
        <taxon>Calidifontibacillus/Schinkia group</taxon>
        <taxon>Calidifontibacillus</taxon>
    </lineage>
</organism>
<dbReference type="PIRSF" id="PIRSF005962">
    <property type="entry name" value="Pept_M20D_amidohydro"/>
    <property type="match status" value="1"/>
</dbReference>
<dbReference type="EMBL" id="JABTTE010000028">
    <property type="protein sequence ID" value="NSL53078.1"/>
    <property type="molecule type" value="Genomic_DNA"/>
</dbReference>
<keyword evidence="4" id="KW-1185">Reference proteome</keyword>
<evidence type="ECO:0000313" key="3">
    <source>
        <dbReference type="EMBL" id="NSL53078.1"/>
    </source>
</evidence>
<feature type="binding site" evidence="1">
    <location>
        <position position="150"/>
    </location>
    <ligand>
        <name>Mn(2+)</name>
        <dbReference type="ChEBI" id="CHEBI:29035"/>
        <label>2</label>
    </ligand>
</feature>
<feature type="binding site" evidence="1">
    <location>
        <position position="126"/>
    </location>
    <ligand>
        <name>Mn(2+)</name>
        <dbReference type="ChEBI" id="CHEBI:29035"/>
        <label>2</label>
    </ligand>
</feature>
<evidence type="ECO:0000259" key="2">
    <source>
        <dbReference type="Pfam" id="PF07687"/>
    </source>
</evidence>
<keyword evidence="1" id="KW-0479">Metal-binding</keyword>
<comment type="cofactor">
    <cofactor evidence="1">
        <name>Mn(2+)</name>
        <dbReference type="ChEBI" id="CHEBI:29035"/>
    </cofactor>
    <text evidence="1">The Mn(2+) ion enhances activity.</text>
</comment>
<dbReference type="CDD" id="cd08018">
    <property type="entry name" value="M20_Acy1_amhX-like"/>
    <property type="match status" value="1"/>
</dbReference>
<sequence length="376" mass="41796">MKAAIEELKPTINQIFNHLHQNPEVGWKEVKTTEYIKQLLIEHGYNPQTFDDCTGLFVEEGDGDLCVGLRTDIDALWQEVDGTYKAIHSCGHDAHMTMVIGTMLLLKKLNLKVKGKLKFIFQPAEEKGTGALAMIEKGIIDDIDFLFGVHLRPIQELRDGQASPSIHHGAAKFISGKILGEDSHGARPHLGKNAIEIGATLINEISKIHLDPTVSYSAKMTKFHAGCESSNIIPGRAEFSLDLRAETNEMMEHLTNKIEKIVNAISNLYEVDIPLITEAQTAAAIVNHEAQNMMELAIIETIGKENLAEPIKSTGGEDFHFYTFKRPHLKATMLGLGCNLTPGLHHPNMTFNQQALLQGIEILTRAIMNTFKYKQN</sequence>
<feature type="domain" description="Peptidase M20 dimerisation" evidence="2">
    <location>
        <begin position="167"/>
        <end position="265"/>
    </location>
</feature>
<comment type="caution">
    <text evidence="3">The sequence shown here is derived from an EMBL/GenBank/DDBJ whole genome shotgun (WGS) entry which is preliminary data.</text>
</comment>
<dbReference type="SUPFAM" id="SSF53187">
    <property type="entry name" value="Zn-dependent exopeptidases"/>
    <property type="match status" value="1"/>
</dbReference>
<dbReference type="GO" id="GO:0046872">
    <property type="term" value="F:metal ion binding"/>
    <property type="evidence" value="ECO:0007669"/>
    <property type="project" value="UniProtKB-KW"/>
</dbReference>
<keyword evidence="1" id="KW-0464">Manganese</keyword>
<name>A0A8J8KDJ5_9BACI</name>
<gene>
    <name evidence="3" type="ORF">HR057_15140</name>
</gene>
<reference evidence="3" key="1">
    <citation type="submission" date="2020-06" db="EMBL/GenBank/DDBJ databases">
        <title>A novel thermopfilic bacterium from Erzurum, Turkey.</title>
        <authorList>
            <person name="Adiguzel A."/>
            <person name="Ay H."/>
            <person name="Baltaci M.O."/>
        </authorList>
    </citation>
    <scope>NUCLEOTIDE SEQUENCE</scope>
    <source>
        <strain evidence="3">P2</strain>
    </source>
</reference>
<dbReference type="InterPro" id="IPR017439">
    <property type="entry name" value="Amidohydrolase"/>
</dbReference>
<dbReference type="NCBIfam" id="TIGR01891">
    <property type="entry name" value="amidohydrolases"/>
    <property type="match status" value="1"/>
</dbReference>
<feature type="binding site" evidence="1">
    <location>
        <position position="90"/>
    </location>
    <ligand>
        <name>Mn(2+)</name>
        <dbReference type="ChEBI" id="CHEBI:29035"/>
        <label>2</label>
    </ligand>
</feature>
<protein>
    <submittedName>
        <fullName evidence="3">M20 peptidase aminoacylase family protein</fullName>
    </submittedName>
</protein>
<dbReference type="InterPro" id="IPR011650">
    <property type="entry name" value="Peptidase_M20_dimer"/>
</dbReference>
<feature type="binding site" evidence="1">
    <location>
        <position position="345"/>
    </location>
    <ligand>
        <name>Mn(2+)</name>
        <dbReference type="ChEBI" id="CHEBI:29035"/>
        <label>2</label>
    </ligand>
</feature>
<dbReference type="Pfam" id="PF07687">
    <property type="entry name" value="M20_dimer"/>
    <property type="match status" value="1"/>
</dbReference>
<dbReference type="SUPFAM" id="SSF55031">
    <property type="entry name" value="Bacterial exopeptidase dimerisation domain"/>
    <property type="match status" value="1"/>
</dbReference>
<dbReference type="PANTHER" id="PTHR11014:SF122">
    <property type="entry name" value="AMIDOHYDROLASE AMHX"/>
    <property type="match status" value="1"/>
</dbReference>